<accession>A0A9D4EPG0</accession>
<evidence type="ECO:0000313" key="3">
    <source>
        <dbReference type="Proteomes" id="UP000828390"/>
    </source>
</evidence>
<dbReference type="EMBL" id="JAIWYP010000008">
    <property type="protein sequence ID" value="KAH3781622.1"/>
    <property type="molecule type" value="Genomic_DNA"/>
</dbReference>
<protein>
    <submittedName>
        <fullName evidence="2">Uncharacterized protein</fullName>
    </submittedName>
</protein>
<sequence length="165" mass="18512">MIEHDGQPGTHRVDHGSHHPSRYALSKRACIQVAVQMWTTLAKYPLICMLTSKTAPSTCSHVFQWTGTKFNLGRDIIRTHFLTKFLEDWARNVTQFGFLSVHMVSLLPYKLPRPHIGNFFQRSGSVFELVVDIVKIADQLPWVYSVGGILGCDGWTGVSVGDGLE</sequence>
<feature type="compositionally biased region" description="Basic and acidic residues" evidence="1">
    <location>
        <begin position="1"/>
        <end position="17"/>
    </location>
</feature>
<dbReference type="AlphaFoldDB" id="A0A9D4EPG0"/>
<evidence type="ECO:0000256" key="1">
    <source>
        <dbReference type="SAM" id="MobiDB-lite"/>
    </source>
</evidence>
<reference evidence="2" key="2">
    <citation type="submission" date="2020-11" db="EMBL/GenBank/DDBJ databases">
        <authorList>
            <person name="McCartney M.A."/>
            <person name="Auch B."/>
            <person name="Kono T."/>
            <person name="Mallez S."/>
            <person name="Becker A."/>
            <person name="Gohl D.M."/>
            <person name="Silverstein K.A.T."/>
            <person name="Koren S."/>
            <person name="Bechman K.B."/>
            <person name="Herman A."/>
            <person name="Abrahante J.E."/>
            <person name="Garbe J."/>
        </authorList>
    </citation>
    <scope>NUCLEOTIDE SEQUENCE</scope>
    <source>
        <strain evidence="2">Duluth1</strain>
        <tissue evidence="2">Whole animal</tissue>
    </source>
</reference>
<organism evidence="2 3">
    <name type="scientific">Dreissena polymorpha</name>
    <name type="common">Zebra mussel</name>
    <name type="synonym">Mytilus polymorpha</name>
    <dbReference type="NCBI Taxonomy" id="45954"/>
    <lineage>
        <taxon>Eukaryota</taxon>
        <taxon>Metazoa</taxon>
        <taxon>Spiralia</taxon>
        <taxon>Lophotrochozoa</taxon>
        <taxon>Mollusca</taxon>
        <taxon>Bivalvia</taxon>
        <taxon>Autobranchia</taxon>
        <taxon>Heteroconchia</taxon>
        <taxon>Euheterodonta</taxon>
        <taxon>Imparidentia</taxon>
        <taxon>Neoheterodontei</taxon>
        <taxon>Myida</taxon>
        <taxon>Dreissenoidea</taxon>
        <taxon>Dreissenidae</taxon>
        <taxon>Dreissena</taxon>
    </lineage>
</organism>
<name>A0A9D4EPG0_DREPO</name>
<evidence type="ECO:0000313" key="2">
    <source>
        <dbReference type="EMBL" id="KAH3781622.1"/>
    </source>
</evidence>
<feature type="region of interest" description="Disordered" evidence="1">
    <location>
        <begin position="1"/>
        <end position="20"/>
    </location>
</feature>
<reference evidence="2" key="1">
    <citation type="journal article" date="2019" name="bioRxiv">
        <title>The Genome of the Zebra Mussel, Dreissena polymorpha: A Resource for Invasive Species Research.</title>
        <authorList>
            <person name="McCartney M.A."/>
            <person name="Auch B."/>
            <person name="Kono T."/>
            <person name="Mallez S."/>
            <person name="Zhang Y."/>
            <person name="Obille A."/>
            <person name="Becker A."/>
            <person name="Abrahante J.E."/>
            <person name="Garbe J."/>
            <person name="Badalamenti J.P."/>
            <person name="Herman A."/>
            <person name="Mangelson H."/>
            <person name="Liachko I."/>
            <person name="Sullivan S."/>
            <person name="Sone E.D."/>
            <person name="Koren S."/>
            <person name="Silverstein K.A.T."/>
            <person name="Beckman K.B."/>
            <person name="Gohl D.M."/>
        </authorList>
    </citation>
    <scope>NUCLEOTIDE SEQUENCE</scope>
    <source>
        <strain evidence="2">Duluth1</strain>
        <tissue evidence="2">Whole animal</tissue>
    </source>
</reference>
<proteinExistence type="predicted"/>
<keyword evidence="3" id="KW-1185">Reference proteome</keyword>
<dbReference type="Proteomes" id="UP000828390">
    <property type="component" value="Unassembled WGS sequence"/>
</dbReference>
<comment type="caution">
    <text evidence="2">The sequence shown here is derived from an EMBL/GenBank/DDBJ whole genome shotgun (WGS) entry which is preliminary data.</text>
</comment>
<gene>
    <name evidence="2" type="ORF">DPMN_159522</name>
</gene>